<feature type="domain" description="N-acetyltransferase" evidence="1">
    <location>
        <begin position="59"/>
        <end position="213"/>
    </location>
</feature>
<dbReference type="HOGENOM" id="CLU_060131_6_3_1"/>
<dbReference type="RefSeq" id="XP_040635299.1">
    <property type="nucleotide sequence ID" value="XM_040786660.1"/>
</dbReference>
<dbReference type="Gene3D" id="3.40.630.30">
    <property type="match status" value="1"/>
</dbReference>
<gene>
    <name evidence="2" type="ORF">EURHEDRAFT_518306</name>
</gene>
<accession>A0A017S4S4</accession>
<dbReference type="GO" id="GO:0016747">
    <property type="term" value="F:acyltransferase activity, transferring groups other than amino-acyl groups"/>
    <property type="evidence" value="ECO:0007669"/>
    <property type="project" value="InterPro"/>
</dbReference>
<sequence>MGLTLRYATEADALMLGHINITCFNRQELWGNAYPGLDDETVLPAKAARALQKLADPAMHVVVAVETDAPGQPIIGYSRWTIPGLPSPVELSPAGQDFAGAANLPEGTNRRVLEAFQAKLKECREEHLLEGDLVLDFLATLPQYQGRGVASALLRWGIEQAAERRVGIFLEATMDGYALYRKYGWEDVYEVIMEYEPLGGRGSQRFMLMRRAP</sequence>
<dbReference type="InterPro" id="IPR052523">
    <property type="entry name" value="Trichothecene_AcTrans"/>
</dbReference>
<organism evidence="2 3">
    <name type="scientific">Aspergillus ruber (strain CBS 135680)</name>
    <dbReference type="NCBI Taxonomy" id="1388766"/>
    <lineage>
        <taxon>Eukaryota</taxon>
        <taxon>Fungi</taxon>
        <taxon>Dikarya</taxon>
        <taxon>Ascomycota</taxon>
        <taxon>Pezizomycotina</taxon>
        <taxon>Eurotiomycetes</taxon>
        <taxon>Eurotiomycetidae</taxon>
        <taxon>Eurotiales</taxon>
        <taxon>Aspergillaceae</taxon>
        <taxon>Aspergillus</taxon>
        <taxon>Aspergillus subgen. Aspergillus</taxon>
    </lineage>
</organism>
<dbReference type="Proteomes" id="UP000019804">
    <property type="component" value="Unassembled WGS sequence"/>
</dbReference>
<dbReference type="InterPro" id="IPR016181">
    <property type="entry name" value="Acyl_CoA_acyltransferase"/>
</dbReference>
<keyword evidence="3" id="KW-1185">Reference proteome</keyword>
<dbReference type="AlphaFoldDB" id="A0A017S4S4"/>
<dbReference type="GeneID" id="63701784"/>
<name>A0A017S4S4_ASPRC</name>
<dbReference type="InterPro" id="IPR000182">
    <property type="entry name" value="GNAT_dom"/>
</dbReference>
<keyword evidence="2" id="KW-0808">Transferase</keyword>
<keyword evidence="2" id="KW-0012">Acyltransferase</keyword>
<dbReference type="PROSITE" id="PS51186">
    <property type="entry name" value="GNAT"/>
    <property type="match status" value="1"/>
</dbReference>
<evidence type="ECO:0000313" key="2">
    <source>
        <dbReference type="EMBL" id="EYE91609.1"/>
    </source>
</evidence>
<dbReference type="SUPFAM" id="SSF55729">
    <property type="entry name" value="Acyl-CoA N-acyltransferases (Nat)"/>
    <property type="match status" value="1"/>
</dbReference>
<evidence type="ECO:0000259" key="1">
    <source>
        <dbReference type="PROSITE" id="PS51186"/>
    </source>
</evidence>
<dbReference type="CDD" id="cd04301">
    <property type="entry name" value="NAT_SF"/>
    <property type="match status" value="1"/>
</dbReference>
<dbReference type="OrthoDB" id="410198at2759"/>
<proteinExistence type="predicted"/>
<dbReference type="PANTHER" id="PTHR42791:SF2">
    <property type="entry name" value="N-ACETYLTRANSFERASE DOMAIN-CONTAINING PROTEIN"/>
    <property type="match status" value="1"/>
</dbReference>
<reference evidence="3" key="1">
    <citation type="journal article" date="2014" name="Nat. Commun.">
        <title>Genomic adaptations of the halophilic Dead Sea filamentous fungus Eurotium rubrum.</title>
        <authorList>
            <person name="Kis-Papo T."/>
            <person name="Weig A.R."/>
            <person name="Riley R."/>
            <person name="Persoh D."/>
            <person name="Salamov A."/>
            <person name="Sun H."/>
            <person name="Lipzen A."/>
            <person name="Wasser S.P."/>
            <person name="Rambold G."/>
            <person name="Grigoriev I.V."/>
            <person name="Nevo E."/>
        </authorList>
    </citation>
    <scope>NUCLEOTIDE SEQUENCE [LARGE SCALE GENOMIC DNA]</scope>
    <source>
        <strain evidence="3">CBS 135680</strain>
    </source>
</reference>
<dbReference type="PANTHER" id="PTHR42791">
    <property type="entry name" value="GNAT FAMILY ACETYLTRANSFERASE"/>
    <property type="match status" value="1"/>
</dbReference>
<dbReference type="Pfam" id="PF13508">
    <property type="entry name" value="Acetyltransf_7"/>
    <property type="match status" value="1"/>
</dbReference>
<dbReference type="EMBL" id="KK088443">
    <property type="protein sequence ID" value="EYE91609.1"/>
    <property type="molecule type" value="Genomic_DNA"/>
</dbReference>
<evidence type="ECO:0000313" key="3">
    <source>
        <dbReference type="Proteomes" id="UP000019804"/>
    </source>
</evidence>
<protein>
    <submittedName>
        <fullName evidence="2">Acyl-CoA N-acyltransferase</fullName>
    </submittedName>
</protein>
<dbReference type="STRING" id="1388766.A0A017S4S4"/>